<evidence type="ECO:0000256" key="6">
    <source>
        <dbReference type="SAM" id="Phobius"/>
    </source>
</evidence>
<sequence>MGAAQSILTPSDRDTVLQAPPGYVTPKWPGLYTPTWGVRRSNGNGTDVLPGNFLFEAIDVWEYTLYWHLVFHALIFGLPALWFTMVSLFSPTSSLSLRVRSKKKDSDLQWMEMQPIRDLTEQRVERPGSASSRLDKRASRNGVVGITSTGETIQISSVQTNITADPSVSADGELLVHGEAPLRNPKPPSAHRNRARPRKSAPMYLAFLPFIFLALWGMASALIMSTIIGFVLAAVYNTTGFEMTTWVPFLWGCIEASIVVITSWSTFTTIL</sequence>
<feature type="transmembrane region" description="Helical" evidence="6">
    <location>
        <begin position="203"/>
        <end position="236"/>
    </location>
</feature>
<evidence type="ECO:0000256" key="4">
    <source>
        <dbReference type="ARBA" id="ARBA00022989"/>
    </source>
</evidence>
<keyword evidence="8" id="KW-1185">Reference proteome</keyword>
<keyword evidence="5 6" id="KW-0472">Membrane</keyword>
<dbReference type="Proteomes" id="UP000620104">
    <property type="component" value="Unassembled WGS sequence"/>
</dbReference>
<evidence type="ECO:0000256" key="1">
    <source>
        <dbReference type="ARBA" id="ARBA00004141"/>
    </source>
</evidence>
<dbReference type="OrthoDB" id="2131401at2759"/>
<feature type="transmembrane region" description="Helical" evidence="6">
    <location>
        <begin position="248"/>
        <end position="267"/>
    </location>
</feature>
<feature type="transmembrane region" description="Helical" evidence="6">
    <location>
        <begin position="65"/>
        <end position="90"/>
    </location>
</feature>
<protein>
    <submittedName>
        <fullName evidence="7">Uncharacterized protein</fullName>
    </submittedName>
</protein>
<dbReference type="PANTHER" id="PTHR22779:SF6">
    <property type="entry name" value="SD17342P"/>
    <property type="match status" value="1"/>
</dbReference>
<name>A0A8H3TX26_9TREE</name>
<dbReference type="InterPro" id="IPR019334">
    <property type="entry name" value="TMEM170A/B/YPR153W-like"/>
</dbReference>
<keyword evidence="3 6" id="KW-0812">Transmembrane</keyword>
<accession>A0A8H3TX26</accession>
<organism evidence="7 8">
    <name type="scientific">Naganishia liquefaciens</name>
    <dbReference type="NCBI Taxonomy" id="104408"/>
    <lineage>
        <taxon>Eukaryota</taxon>
        <taxon>Fungi</taxon>
        <taxon>Dikarya</taxon>
        <taxon>Basidiomycota</taxon>
        <taxon>Agaricomycotina</taxon>
        <taxon>Tremellomycetes</taxon>
        <taxon>Filobasidiales</taxon>
        <taxon>Filobasidiaceae</taxon>
        <taxon>Naganishia</taxon>
    </lineage>
</organism>
<keyword evidence="4 6" id="KW-1133">Transmembrane helix</keyword>
<dbReference type="EMBL" id="BLZA01000030">
    <property type="protein sequence ID" value="GHJ88395.1"/>
    <property type="molecule type" value="Genomic_DNA"/>
</dbReference>
<comment type="similarity">
    <text evidence="2">Belongs to the TMEM170 family.</text>
</comment>
<dbReference type="PANTHER" id="PTHR22779">
    <property type="entry name" value="SD17342P"/>
    <property type="match status" value="1"/>
</dbReference>
<evidence type="ECO:0000256" key="2">
    <source>
        <dbReference type="ARBA" id="ARBA00006325"/>
    </source>
</evidence>
<evidence type="ECO:0000256" key="5">
    <source>
        <dbReference type="ARBA" id="ARBA00023136"/>
    </source>
</evidence>
<evidence type="ECO:0000313" key="8">
    <source>
        <dbReference type="Proteomes" id="UP000620104"/>
    </source>
</evidence>
<evidence type="ECO:0000256" key="3">
    <source>
        <dbReference type="ARBA" id="ARBA00022692"/>
    </source>
</evidence>
<proteinExistence type="inferred from homology"/>
<comment type="subcellular location">
    <subcellularLocation>
        <location evidence="1">Membrane</location>
        <topology evidence="1">Multi-pass membrane protein</topology>
    </subcellularLocation>
</comment>
<comment type="caution">
    <text evidence="7">The sequence shown here is derived from an EMBL/GenBank/DDBJ whole genome shotgun (WGS) entry which is preliminary data.</text>
</comment>
<reference evidence="7" key="1">
    <citation type="submission" date="2020-07" db="EMBL/GenBank/DDBJ databases">
        <title>Draft Genome Sequence of a Deep-Sea Yeast, Naganishia (Cryptococcus) liquefaciens strain N6.</title>
        <authorList>
            <person name="Han Y.W."/>
            <person name="Kajitani R."/>
            <person name="Morimoto H."/>
            <person name="Parhat M."/>
            <person name="Tsubouchi H."/>
            <person name="Bakenova O."/>
            <person name="Ogata M."/>
            <person name="Argunhan B."/>
            <person name="Aoki R."/>
            <person name="Kajiwara S."/>
            <person name="Itoh T."/>
            <person name="Iwasaki H."/>
        </authorList>
    </citation>
    <scope>NUCLEOTIDE SEQUENCE</scope>
    <source>
        <strain evidence="7">N6</strain>
    </source>
</reference>
<dbReference type="Pfam" id="PF10190">
    <property type="entry name" value="Tmemb_170"/>
    <property type="match status" value="1"/>
</dbReference>
<gene>
    <name evidence="7" type="ORF">NliqN6_4797</name>
</gene>
<dbReference type="AlphaFoldDB" id="A0A8H3TX26"/>
<evidence type="ECO:0000313" key="7">
    <source>
        <dbReference type="EMBL" id="GHJ88395.1"/>
    </source>
</evidence>
<dbReference type="GO" id="GO:0016020">
    <property type="term" value="C:membrane"/>
    <property type="evidence" value="ECO:0007669"/>
    <property type="project" value="UniProtKB-SubCell"/>
</dbReference>